<dbReference type="InterPro" id="IPR007498">
    <property type="entry name" value="PqiA-like"/>
</dbReference>
<evidence type="ECO:0000256" key="3">
    <source>
        <dbReference type="ARBA" id="ARBA00022519"/>
    </source>
</evidence>
<keyword evidence="9" id="KW-1185">Reference proteome</keyword>
<feature type="transmembrane region" description="Helical" evidence="7">
    <location>
        <begin position="175"/>
        <end position="194"/>
    </location>
</feature>
<keyword evidence="3" id="KW-0997">Cell inner membrane</keyword>
<evidence type="ECO:0000256" key="1">
    <source>
        <dbReference type="ARBA" id="ARBA00004533"/>
    </source>
</evidence>
<dbReference type="Gene3D" id="1.20.1070.10">
    <property type="entry name" value="Rhodopsin 7-helix transmembrane proteins"/>
    <property type="match status" value="1"/>
</dbReference>
<evidence type="ECO:0000256" key="7">
    <source>
        <dbReference type="SAM" id="Phobius"/>
    </source>
</evidence>
<dbReference type="InterPro" id="IPR051800">
    <property type="entry name" value="PqiA-PqiB_transport"/>
</dbReference>
<keyword evidence="5 7" id="KW-1133">Transmembrane helix</keyword>
<dbReference type="Pfam" id="PF04403">
    <property type="entry name" value="PqiA"/>
    <property type="match status" value="1"/>
</dbReference>
<sequence length="209" mass="23134">MTFRTASDMGLLPCEACGLVCRDEASVSAPCCPRCEAPLHRRKHDSVRRSWAFLIAAALLYIPANALPIMHTQTLLYNQQNTILGGIRVLWQEGSWDLALIVFIASICVPILKIVALTVLLISSRRQSRWARRGRARLYRLLEFVGQWSMLDIFVVALLVSLVDFHTVAEVHAGPGAVAFGAVVVLTMLASMSFDPRLIWDESPTVSTS</sequence>
<evidence type="ECO:0000313" key="9">
    <source>
        <dbReference type="Proteomes" id="UP000472676"/>
    </source>
</evidence>
<dbReference type="EMBL" id="JAAMOW010000003">
    <property type="protein sequence ID" value="NGY04686.1"/>
    <property type="molecule type" value="Genomic_DNA"/>
</dbReference>
<feature type="transmembrane region" description="Helical" evidence="7">
    <location>
        <begin position="144"/>
        <end position="163"/>
    </location>
</feature>
<keyword evidence="2" id="KW-1003">Cell membrane</keyword>
<dbReference type="Proteomes" id="UP000472676">
    <property type="component" value="Unassembled WGS sequence"/>
</dbReference>
<organism evidence="8 9">
    <name type="scientific">Solimonas terrae</name>
    <dbReference type="NCBI Taxonomy" id="1396819"/>
    <lineage>
        <taxon>Bacteria</taxon>
        <taxon>Pseudomonadati</taxon>
        <taxon>Pseudomonadota</taxon>
        <taxon>Gammaproteobacteria</taxon>
        <taxon>Nevskiales</taxon>
        <taxon>Nevskiaceae</taxon>
        <taxon>Solimonas</taxon>
    </lineage>
</organism>
<evidence type="ECO:0000256" key="6">
    <source>
        <dbReference type="ARBA" id="ARBA00023136"/>
    </source>
</evidence>
<dbReference type="GO" id="GO:0005886">
    <property type="term" value="C:plasma membrane"/>
    <property type="evidence" value="ECO:0007669"/>
    <property type="project" value="UniProtKB-SubCell"/>
</dbReference>
<proteinExistence type="predicted"/>
<evidence type="ECO:0000256" key="4">
    <source>
        <dbReference type="ARBA" id="ARBA00022692"/>
    </source>
</evidence>
<reference evidence="8 9" key="1">
    <citation type="journal article" date="2014" name="Int. J. Syst. Evol. Microbiol.">
        <title>Solimonas terrae sp. nov., isolated from soil.</title>
        <authorList>
            <person name="Kim S.J."/>
            <person name="Moon J.Y."/>
            <person name="Weon H.Y."/>
            <person name="Ahn J.H."/>
            <person name="Chen W.M."/>
            <person name="Kwon S.W."/>
        </authorList>
    </citation>
    <scope>NUCLEOTIDE SEQUENCE [LARGE SCALE GENOMIC DNA]</scope>
    <source>
        <strain evidence="8 9">KIS83-12</strain>
    </source>
</reference>
<keyword evidence="6 7" id="KW-0472">Membrane</keyword>
<dbReference type="RefSeq" id="WP_166254472.1">
    <property type="nucleotide sequence ID" value="NZ_JAAMOW010000003.1"/>
</dbReference>
<keyword evidence="4 7" id="KW-0812">Transmembrane</keyword>
<accession>A0A6M2BQ14</accession>
<feature type="transmembrane region" description="Helical" evidence="7">
    <location>
        <begin position="51"/>
        <end position="70"/>
    </location>
</feature>
<evidence type="ECO:0000256" key="5">
    <source>
        <dbReference type="ARBA" id="ARBA00022989"/>
    </source>
</evidence>
<evidence type="ECO:0000313" key="8">
    <source>
        <dbReference type="EMBL" id="NGY04686.1"/>
    </source>
</evidence>
<dbReference type="AlphaFoldDB" id="A0A6M2BQ14"/>
<dbReference type="PANTHER" id="PTHR30462:SF3">
    <property type="entry name" value="INTERMEMBRANE TRANSPORT PROTEIN PQIA"/>
    <property type="match status" value="1"/>
</dbReference>
<comment type="subcellular location">
    <subcellularLocation>
        <location evidence="1">Cell inner membrane</location>
    </subcellularLocation>
</comment>
<dbReference type="PANTHER" id="PTHR30462">
    <property type="entry name" value="INTERMEMBRANE TRANSPORT PROTEIN PQIB-RELATED"/>
    <property type="match status" value="1"/>
</dbReference>
<evidence type="ECO:0000256" key="2">
    <source>
        <dbReference type="ARBA" id="ARBA00022475"/>
    </source>
</evidence>
<feature type="transmembrane region" description="Helical" evidence="7">
    <location>
        <begin position="98"/>
        <end position="123"/>
    </location>
</feature>
<name>A0A6M2BQ14_9GAMM</name>
<comment type="caution">
    <text evidence="8">The sequence shown here is derived from an EMBL/GenBank/DDBJ whole genome shotgun (WGS) entry which is preliminary data.</text>
</comment>
<gene>
    <name evidence="8" type="ORF">G7Y85_07915</name>
</gene>
<protein>
    <submittedName>
        <fullName evidence="8">Paraquat-inducible membrane protein A</fullName>
    </submittedName>
</protein>